<keyword evidence="1" id="KW-0805">Transcription regulation</keyword>
<dbReference type="InterPro" id="IPR036271">
    <property type="entry name" value="Tet_transcr_reg_TetR-rel_C_sf"/>
</dbReference>
<dbReference type="InterPro" id="IPR001647">
    <property type="entry name" value="HTH_TetR"/>
</dbReference>
<feature type="region of interest" description="Disordered" evidence="5">
    <location>
        <begin position="1"/>
        <end position="41"/>
    </location>
</feature>
<evidence type="ECO:0000256" key="3">
    <source>
        <dbReference type="ARBA" id="ARBA00023163"/>
    </source>
</evidence>
<feature type="region of interest" description="Disordered" evidence="5">
    <location>
        <begin position="111"/>
        <end position="143"/>
    </location>
</feature>
<gene>
    <name evidence="7" type="ORF">J0911_07725</name>
</gene>
<protein>
    <submittedName>
        <fullName evidence="7">TetR/AcrR family transcriptional regulator</fullName>
    </submittedName>
</protein>
<sequence length="257" mass="27185">MSVRNAHLAPAGTVAAPPAARPPSAPAVGTAPGTPKEPAPDAIGERLLDAAGRLVSTRGLHGLTIAELAREAEVSRPTVYRRFGSSDDVVRALLGHRAHLLVTRARHNVLSRTRHDGGPPAGARADARQSGTGRTDGQDGGPPDRAAIVAGVLEFGDLFRADPVFRRLLRREPEVFTRYTLQRIGRSQRVIHEWIAGALAQAQAGGTVRAGDPHDMALMVLIVSQGALLSGPTVADLVDPDAWRAELAHALDAYLRP</sequence>
<evidence type="ECO:0000256" key="5">
    <source>
        <dbReference type="SAM" id="MobiDB-lite"/>
    </source>
</evidence>
<dbReference type="InterPro" id="IPR009057">
    <property type="entry name" value="Homeodomain-like_sf"/>
</dbReference>
<evidence type="ECO:0000259" key="6">
    <source>
        <dbReference type="PROSITE" id="PS50977"/>
    </source>
</evidence>
<dbReference type="Proteomes" id="UP000664617">
    <property type="component" value="Unassembled WGS sequence"/>
</dbReference>
<feature type="DNA-binding region" description="H-T-H motif" evidence="4">
    <location>
        <begin position="64"/>
        <end position="83"/>
    </location>
</feature>
<evidence type="ECO:0000256" key="1">
    <source>
        <dbReference type="ARBA" id="ARBA00023015"/>
    </source>
</evidence>
<evidence type="ECO:0000256" key="2">
    <source>
        <dbReference type="ARBA" id="ARBA00023125"/>
    </source>
</evidence>
<keyword evidence="2 4" id="KW-0238">DNA-binding</keyword>
<dbReference type="EMBL" id="JAFMPK010000029">
    <property type="protein sequence ID" value="MBO0608919.1"/>
    <property type="molecule type" value="Genomic_DNA"/>
</dbReference>
<name>A0ABS3I7K8_9MICO</name>
<organism evidence="7 8">
    <name type="scientific">Myceligenerans salitolerans</name>
    <dbReference type="NCBI Taxonomy" id="1230528"/>
    <lineage>
        <taxon>Bacteria</taxon>
        <taxon>Bacillati</taxon>
        <taxon>Actinomycetota</taxon>
        <taxon>Actinomycetes</taxon>
        <taxon>Micrococcales</taxon>
        <taxon>Promicromonosporaceae</taxon>
        <taxon>Myceligenerans</taxon>
    </lineage>
</organism>
<dbReference type="PANTHER" id="PTHR30055">
    <property type="entry name" value="HTH-TYPE TRANSCRIPTIONAL REGULATOR RUTR"/>
    <property type="match status" value="1"/>
</dbReference>
<dbReference type="PRINTS" id="PR00455">
    <property type="entry name" value="HTHTETR"/>
</dbReference>
<dbReference type="SUPFAM" id="SSF46689">
    <property type="entry name" value="Homeodomain-like"/>
    <property type="match status" value="1"/>
</dbReference>
<keyword evidence="8" id="KW-1185">Reference proteome</keyword>
<proteinExistence type="predicted"/>
<dbReference type="Gene3D" id="1.10.357.10">
    <property type="entry name" value="Tetracycline Repressor, domain 2"/>
    <property type="match status" value="2"/>
</dbReference>
<feature type="domain" description="HTH tetR-type" evidence="6">
    <location>
        <begin position="41"/>
        <end position="101"/>
    </location>
</feature>
<comment type="caution">
    <text evidence="7">The sequence shown here is derived from an EMBL/GenBank/DDBJ whole genome shotgun (WGS) entry which is preliminary data.</text>
</comment>
<dbReference type="Pfam" id="PF00440">
    <property type="entry name" value="TetR_N"/>
    <property type="match status" value="1"/>
</dbReference>
<dbReference type="SUPFAM" id="SSF48498">
    <property type="entry name" value="Tetracyclin repressor-like, C-terminal domain"/>
    <property type="match status" value="1"/>
</dbReference>
<dbReference type="RefSeq" id="WP_207274881.1">
    <property type="nucleotide sequence ID" value="NZ_JAFMPK010000029.1"/>
</dbReference>
<keyword evidence="3" id="KW-0804">Transcription</keyword>
<feature type="compositionally biased region" description="Low complexity" evidence="5">
    <location>
        <begin position="9"/>
        <end position="18"/>
    </location>
</feature>
<evidence type="ECO:0000313" key="8">
    <source>
        <dbReference type="Proteomes" id="UP000664617"/>
    </source>
</evidence>
<dbReference type="PROSITE" id="PS50977">
    <property type="entry name" value="HTH_TETR_2"/>
    <property type="match status" value="1"/>
</dbReference>
<evidence type="ECO:0000313" key="7">
    <source>
        <dbReference type="EMBL" id="MBO0608919.1"/>
    </source>
</evidence>
<accession>A0ABS3I7K8</accession>
<dbReference type="InterPro" id="IPR050109">
    <property type="entry name" value="HTH-type_TetR-like_transc_reg"/>
</dbReference>
<reference evidence="8" key="1">
    <citation type="submission" date="2023-07" db="EMBL/GenBank/DDBJ databases">
        <title>Myceligenerans salitolerans sp. nov., a halotolerant actinomycete isolated from a salt lake in Xinjiang, China.</title>
        <authorList>
            <person name="Guan T."/>
        </authorList>
    </citation>
    <scope>NUCLEOTIDE SEQUENCE [LARGE SCALE GENOMIC DNA]</scope>
    <source>
        <strain evidence="8">XHU 5031</strain>
    </source>
</reference>
<dbReference type="PANTHER" id="PTHR30055:SF238">
    <property type="entry name" value="MYCOFACTOCIN BIOSYNTHESIS TRANSCRIPTIONAL REGULATOR MFTR-RELATED"/>
    <property type="match status" value="1"/>
</dbReference>
<evidence type="ECO:0000256" key="4">
    <source>
        <dbReference type="PROSITE-ProRule" id="PRU00335"/>
    </source>
</evidence>